<accession>Q6YVB2</accession>
<organism evidence="1 2">
    <name type="scientific">Oryza sativa subsp. japonica</name>
    <name type="common">Rice</name>
    <dbReference type="NCBI Taxonomy" id="39947"/>
    <lineage>
        <taxon>Eukaryota</taxon>
        <taxon>Viridiplantae</taxon>
        <taxon>Streptophyta</taxon>
        <taxon>Embryophyta</taxon>
        <taxon>Tracheophyta</taxon>
        <taxon>Spermatophyta</taxon>
        <taxon>Magnoliopsida</taxon>
        <taxon>Liliopsida</taxon>
        <taxon>Poales</taxon>
        <taxon>Poaceae</taxon>
        <taxon>BOP clade</taxon>
        <taxon>Oryzoideae</taxon>
        <taxon>Oryzeae</taxon>
        <taxon>Oryzinae</taxon>
        <taxon>Oryza</taxon>
        <taxon>Oryza sativa</taxon>
    </lineage>
</organism>
<gene>
    <name evidence="1" type="primary">OSJNBa0005C24.17</name>
</gene>
<dbReference type="EMBL" id="AP005834">
    <property type="protein sequence ID" value="BAC84549.1"/>
    <property type="molecule type" value="Genomic_DNA"/>
</dbReference>
<dbReference type="AlphaFoldDB" id="Q6YVB2"/>
<sequence length="197" mass="20407">MALSVIPSEDRGTAEYWQDLGKGFSVASHEDGGVADTRLDTAETEGASARSDVAPNARGERLVAEELKRLGCGGAMAVPVVEGRGKVAEARVELGGVMPAVAAARRGGGWGSEERWPELVSEWWREGARWGGGSGDGMGKRSGGRGAAPCGGAYGGGYAARRPLGQQWRAAEGCRGLGKVGEMDEGRPGMLFMGSAR</sequence>
<reference evidence="2" key="1">
    <citation type="journal article" date="2005" name="Nature">
        <title>The map-based sequence of the rice genome.</title>
        <authorList>
            <consortium name="International rice genome sequencing project (IRGSP)"/>
            <person name="Matsumoto T."/>
            <person name="Wu J."/>
            <person name="Kanamori H."/>
            <person name="Katayose Y."/>
            <person name="Fujisawa M."/>
            <person name="Namiki N."/>
            <person name="Mizuno H."/>
            <person name="Yamamoto K."/>
            <person name="Antonio B.A."/>
            <person name="Baba T."/>
            <person name="Sakata K."/>
            <person name="Nagamura Y."/>
            <person name="Aoki H."/>
            <person name="Arikawa K."/>
            <person name="Arita K."/>
            <person name="Bito T."/>
            <person name="Chiden Y."/>
            <person name="Fujitsuka N."/>
            <person name="Fukunaka R."/>
            <person name="Hamada M."/>
            <person name="Harada C."/>
            <person name="Hayashi A."/>
            <person name="Hijishita S."/>
            <person name="Honda M."/>
            <person name="Hosokawa S."/>
            <person name="Ichikawa Y."/>
            <person name="Idonuma A."/>
            <person name="Iijima M."/>
            <person name="Ikeda M."/>
            <person name="Ikeno M."/>
            <person name="Ito K."/>
            <person name="Ito S."/>
            <person name="Ito T."/>
            <person name="Ito Y."/>
            <person name="Ito Y."/>
            <person name="Iwabuchi A."/>
            <person name="Kamiya K."/>
            <person name="Karasawa W."/>
            <person name="Kurita K."/>
            <person name="Katagiri S."/>
            <person name="Kikuta A."/>
            <person name="Kobayashi H."/>
            <person name="Kobayashi N."/>
            <person name="Machita K."/>
            <person name="Maehara T."/>
            <person name="Masukawa M."/>
            <person name="Mizubayashi T."/>
            <person name="Mukai Y."/>
            <person name="Nagasaki H."/>
            <person name="Nagata Y."/>
            <person name="Naito S."/>
            <person name="Nakashima M."/>
            <person name="Nakama Y."/>
            <person name="Nakamichi Y."/>
            <person name="Nakamura M."/>
            <person name="Meguro A."/>
            <person name="Negishi M."/>
            <person name="Ohta I."/>
            <person name="Ohta T."/>
            <person name="Okamoto M."/>
            <person name="Ono N."/>
            <person name="Saji S."/>
            <person name="Sakaguchi M."/>
            <person name="Sakai K."/>
            <person name="Shibata M."/>
            <person name="Shimokawa T."/>
            <person name="Song J."/>
            <person name="Takazaki Y."/>
            <person name="Terasawa K."/>
            <person name="Tsugane M."/>
            <person name="Tsuji K."/>
            <person name="Ueda S."/>
            <person name="Waki K."/>
            <person name="Yamagata H."/>
            <person name="Yamamoto M."/>
            <person name="Yamamoto S."/>
            <person name="Yamane H."/>
            <person name="Yoshiki S."/>
            <person name="Yoshihara R."/>
            <person name="Yukawa K."/>
            <person name="Zhong H."/>
            <person name="Yano M."/>
            <person name="Yuan Q."/>
            <person name="Ouyang S."/>
            <person name="Liu J."/>
            <person name="Jones K.M."/>
            <person name="Gansberger K."/>
            <person name="Moffat K."/>
            <person name="Hill J."/>
            <person name="Bera J."/>
            <person name="Fadrosh D."/>
            <person name="Jin S."/>
            <person name="Johri S."/>
            <person name="Kim M."/>
            <person name="Overton L."/>
            <person name="Reardon M."/>
            <person name="Tsitrin T."/>
            <person name="Vuong H."/>
            <person name="Weaver B."/>
            <person name="Ciecko A."/>
            <person name="Tallon L."/>
            <person name="Jackson J."/>
            <person name="Pai G."/>
            <person name="Aken S.V."/>
            <person name="Utterback T."/>
            <person name="Reidmuller S."/>
            <person name="Feldblyum T."/>
            <person name="Hsiao J."/>
            <person name="Zismann V."/>
            <person name="Iobst S."/>
            <person name="de Vazeille A.R."/>
            <person name="Buell C.R."/>
            <person name="Ying K."/>
            <person name="Li Y."/>
            <person name="Lu T."/>
            <person name="Huang Y."/>
            <person name="Zhao Q."/>
            <person name="Feng Q."/>
            <person name="Zhang L."/>
            <person name="Zhu J."/>
            <person name="Weng Q."/>
            <person name="Mu J."/>
            <person name="Lu Y."/>
            <person name="Fan D."/>
            <person name="Liu Y."/>
            <person name="Guan J."/>
            <person name="Zhang Y."/>
            <person name="Yu S."/>
            <person name="Liu X."/>
            <person name="Zhang Y."/>
            <person name="Hong G."/>
            <person name="Han B."/>
            <person name="Choisne N."/>
            <person name="Demange N."/>
            <person name="Orjeda G."/>
            <person name="Samain S."/>
            <person name="Cattolico L."/>
            <person name="Pelletier E."/>
            <person name="Couloux A."/>
            <person name="Segurens B."/>
            <person name="Wincker P."/>
            <person name="D'Hont A."/>
            <person name="Scarpelli C."/>
            <person name="Weissenbach J."/>
            <person name="Salanoubat M."/>
            <person name="Quetier F."/>
            <person name="Yu Y."/>
            <person name="Kim H.R."/>
            <person name="Rambo T."/>
            <person name="Currie J."/>
            <person name="Collura K."/>
            <person name="Luo M."/>
            <person name="Yang T."/>
            <person name="Ammiraju J.S.S."/>
            <person name="Engler F."/>
            <person name="Soderlund C."/>
            <person name="Wing R.A."/>
            <person name="Palmer L.E."/>
            <person name="de la Bastide M."/>
            <person name="Spiegel L."/>
            <person name="Nascimento L."/>
            <person name="Zutavern T."/>
            <person name="O'Shaughnessy A."/>
            <person name="Dike S."/>
            <person name="Dedhia N."/>
            <person name="Preston R."/>
            <person name="Balija V."/>
            <person name="McCombie W.R."/>
            <person name="Chow T."/>
            <person name="Chen H."/>
            <person name="Chung M."/>
            <person name="Chen C."/>
            <person name="Shaw J."/>
            <person name="Wu H."/>
            <person name="Hsiao K."/>
            <person name="Chao Y."/>
            <person name="Chu M."/>
            <person name="Cheng C."/>
            <person name="Hour A."/>
            <person name="Lee P."/>
            <person name="Lin S."/>
            <person name="Lin Y."/>
            <person name="Liou J."/>
            <person name="Liu S."/>
            <person name="Hsing Y."/>
            <person name="Raghuvanshi S."/>
            <person name="Mohanty A."/>
            <person name="Bharti A.K."/>
            <person name="Gaur A."/>
            <person name="Gupta V."/>
            <person name="Kumar D."/>
            <person name="Ravi V."/>
            <person name="Vij S."/>
            <person name="Kapur A."/>
            <person name="Khurana P."/>
            <person name="Khurana P."/>
            <person name="Khurana J.P."/>
            <person name="Tyagi A.K."/>
            <person name="Gaikwad K."/>
            <person name="Singh A."/>
            <person name="Dalal V."/>
            <person name="Srivastava S."/>
            <person name="Dixit A."/>
            <person name="Pal A.K."/>
            <person name="Ghazi I.A."/>
            <person name="Yadav M."/>
            <person name="Pandit A."/>
            <person name="Bhargava A."/>
            <person name="Sureshbabu K."/>
            <person name="Batra K."/>
            <person name="Sharma T.R."/>
            <person name="Mohapatra T."/>
            <person name="Singh N.K."/>
            <person name="Messing J."/>
            <person name="Nelson A.B."/>
            <person name="Fuks G."/>
            <person name="Kavchok S."/>
            <person name="Keizer G."/>
            <person name="Linton E."/>
            <person name="Llaca V."/>
            <person name="Song R."/>
            <person name="Tanyolac B."/>
            <person name="Young S."/>
            <person name="Ho-Il K."/>
            <person name="Hahn J.H."/>
            <person name="Sangsakoo G."/>
            <person name="Vanavichit A."/>
            <person name="de Mattos Luiz.A.T."/>
            <person name="Zimmer P.D."/>
            <person name="Malone G."/>
            <person name="Dellagostin O."/>
            <person name="de Oliveira A.C."/>
            <person name="Bevan M."/>
            <person name="Bancroft I."/>
            <person name="Minx P."/>
            <person name="Cordum H."/>
            <person name="Wilson R."/>
            <person name="Cheng Z."/>
            <person name="Jin W."/>
            <person name="Jiang J."/>
            <person name="Leong S.A."/>
            <person name="Iwama H."/>
            <person name="Gojobori T."/>
            <person name="Itoh T."/>
            <person name="Niimura Y."/>
            <person name="Fujii Y."/>
            <person name="Habara T."/>
            <person name="Sakai H."/>
            <person name="Sato Y."/>
            <person name="Wilson G."/>
            <person name="Kumar K."/>
            <person name="McCouch S."/>
            <person name="Juretic N."/>
            <person name="Hoen D."/>
            <person name="Wright S."/>
            <person name="Bruskiewich R."/>
            <person name="Bureau T."/>
            <person name="Miyao A."/>
            <person name="Hirochika H."/>
            <person name="Nishikawa T."/>
            <person name="Kadowaki K."/>
            <person name="Sugiura M."/>
            <person name="Burr B."/>
            <person name="Sasaki T."/>
        </authorList>
    </citation>
    <scope>NUCLEOTIDE SEQUENCE [LARGE SCALE GENOMIC DNA]</scope>
    <source>
        <strain evidence="2">cv. Nipponbare</strain>
    </source>
</reference>
<dbReference type="Proteomes" id="UP000000763">
    <property type="component" value="Chromosome 7"/>
</dbReference>
<proteinExistence type="predicted"/>
<protein>
    <submittedName>
        <fullName evidence="1">Uncharacterized protein</fullName>
    </submittedName>
</protein>
<name>Q6YVB2_ORYSJ</name>
<evidence type="ECO:0000313" key="1">
    <source>
        <dbReference type="EMBL" id="BAC84549.1"/>
    </source>
</evidence>
<reference evidence="2" key="2">
    <citation type="journal article" date="2008" name="Nucleic Acids Res.">
        <title>The rice annotation project database (RAP-DB): 2008 update.</title>
        <authorList>
            <consortium name="The rice annotation project (RAP)"/>
        </authorList>
    </citation>
    <scope>GENOME REANNOTATION</scope>
    <source>
        <strain evidence="2">cv. Nipponbare</strain>
    </source>
</reference>
<evidence type="ECO:0000313" key="2">
    <source>
        <dbReference type="Proteomes" id="UP000000763"/>
    </source>
</evidence>